<dbReference type="GO" id="GO:0016787">
    <property type="term" value="F:hydrolase activity"/>
    <property type="evidence" value="ECO:0007669"/>
    <property type="project" value="UniProtKB-KW"/>
</dbReference>
<comment type="caution">
    <text evidence="4">The sequence shown here is derived from an EMBL/GenBank/DDBJ whole genome shotgun (WGS) entry which is preliminary data.</text>
</comment>
<dbReference type="PANTHER" id="PTHR43540">
    <property type="entry name" value="PEROXYUREIDOACRYLATE/UREIDOACRYLATE AMIDOHYDROLASE-RELATED"/>
    <property type="match status" value="1"/>
</dbReference>
<comment type="similarity">
    <text evidence="1">Belongs to the isochorismatase family.</text>
</comment>
<organism evidence="4 5">
    <name type="scientific">Fictibacillus phosphorivorans</name>
    <dbReference type="NCBI Taxonomy" id="1221500"/>
    <lineage>
        <taxon>Bacteria</taxon>
        <taxon>Bacillati</taxon>
        <taxon>Bacillota</taxon>
        <taxon>Bacilli</taxon>
        <taxon>Bacillales</taxon>
        <taxon>Fictibacillaceae</taxon>
        <taxon>Fictibacillus</taxon>
    </lineage>
</organism>
<dbReference type="InterPro" id="IPR050272">
    <property type="entry name" value="Isochorismatase-like_hydrls"/>
</dbReference>
<dbReference type="InterPro" id="IPR000868">
    <property type="entry name" value="Isochorismatase-like_dom"/>
</dbReference>
<sequence length="189" mass="21097">MLIIDVINDFNFPEAPLLLKTSAPIADKIVGLKKRAKEADIPIIYVNDNFGQWQSDKQRLVEYCSAQAGGNFVKALQPDEDDYFVIKPKHSGFFSTPLSTLLNELGIQTLILCGVAGNICVLFTANDAYMRGFTLYAPSDCSASNIKEDNERAFLLMEKTLNADITPSEELDLQVIIEHAEKDKQKTMF</sequence>
<proteinExistence type="inferred from homology"/>
<evidence type="ECO:0000313" key="4">
    <source>
        <dbReference type="EMBL" id="KZE65641.1"/>
    </source>
</evidence>
<feature type="domain" description="Isochorismatase-like" evidence="3">
    <location>
        <begin position="2"/>
        <end position="166"/>
    </location>
</feature>
<dbReference type="Gene3D" id="3.40.50.850">
    <property type="entry name" value="Isochorismatase-like"/>
    <property type="match status" value="1"/>
</dbReference>
<keyword evidence="5" id="KW-1185">Reference proteome</keyword>
<dbReference type="InterPro" id="IPR036380">
    <property type="entry name" value="Isochorismatase-like_sf"/>
</dbReference>
<protein>
    <submittedName>
        <fullName evidence="4">Isochorismatase</fullName>
    </submittedName>
</protein>
<dbReference type="EMBL" id="LRFC01000027">
    <property type="protein sequence ID" value="KZE65641.1"/>
    <property type="molecule type" value="Genomic_DNA"/>
</dbReference>
<evidence type="ECO:0000259" key="3">
    <source>
        <dbReference type="Pfam" id="PF00857"/>
    </source>
</evidence>
<dbReference type="Pfam" id="PF00857">
    <property type="entry name" value="Isochorismatase"/>
    <property type="match status" value="1"/>
</dbReference>
<evidence type="ECO:0000313" key="5">
    <source>
        <dbReference type="Proteomes" id="UP000076567"/>
    </source>
</evidence>
<gene>
    <name evidence="4" type="ORF">AWM68_20565</name>
</gene>
<dbReference type="OrthoDB" id="4305745at2"/>
<dbReference type="PANTHER" id="PTHR43540:SF6">
    <property type="entry name" value="ISOCHORISMATASE-LIKE DOMAIN-CONTAINING PROTEIN"/>
    <property type="match status" value="1"/>
</dbReference>
<dbReference type="Proteomes" id="UP000076567">
    <property type="component" value="Unassembled WGS sequence"/>
</dbReference>
<keyword evidence="2" id="KW-0378">Hydrolase</keyword>
<dbReference type="CDD" id="cd00431">
    <property type="entry name" value="cysteine_hydrolases"/>
    <property type="match status" value="1"/>
</dbReference>
<accession>A0A163QTB0</accession>
<evidence type="ECO:0000256" key="1">
    <source>
        <dbReference type="ARBA" id="ARBA00006336"/>
    </source>
</evidence>
<reference evidence="5" key="1">
    <citation type="submission" date="2016-01" db="EMBL/GenBank/DDBJ databases">
        <title>Draft genome of Chromobacterium sp. F49.</title>
        <authorList>
            <person name="Hong K.W."/>
        </authorList>
    </citation>
    <scope>NUCLEOTIDE SEQUENCE [LARGE SCALE GENOMIC DNA]</scope>
    <source>
        <strain evidence="5">P7IIIA</strain>
    </source>
</reference>
<dbReference type="AlphaFoldDB" id="A0A163QTB0"/>
<name>A0A163QTB0_9BACL</name>
<dbReference type="SUPFAM" id="SSF52499">
    <property type="entry name" value="Isochorismatase-like hydrolases"/>
    <property type="match status" value="1"/>
</dbReference>
<evidence type="ECO:0000256" key="2">
    <source>
        <dbReference type="ARBA" id="ARBA00022801"/>
    </source>
</evidence>